<dbReference type="InterPro" id="IPR016024">
    <property type="entry name" value="ARM-type_fold"/>
</dbReference>
<dbReference type="SUPFAM" id="SSF52047">
    <property type="entry name" value="RNI-like"/>
    <property type="match status" value="1"/>
</dbReference>
<dbReference type="PROSITE" id="PS50176">
    <property type="entry name" value="ARM_REPEAT"/>
    <property type="match status" value="6"/>
</dbReference>
<dbReference type="Pfam" id="PF00514">
    <property type="entry name" value="Arm"/>
    <property type="match status" value="5"/>
</dbReference>
<dbReference type="PANTHER" id="PTHR46976">
    <property type="entry name" value="PROTEIN ARABIDILLO 1"/>
    <property type="match status" value="1"/>
</dbReference>
<feature type="repeat" description="ARM" evidence="2">
    <location>
        <begin position="690"/>
        <end position="732"/>
    </location>
</feature>
<dbReference type="InterPro" id="IPR036047">
    <property type="entry name" value="F-box-like_dom_sf"/>
</dbReference>
<dbReference type="SMART" id="SM00256">
    <property type="entry name" value="FBOX"/>
    <property type="match status" value="1"/>
</dbReference>
<comment type="caution">
    <text evidence="4">The sequence shown here is derived from an EMBL/GenBank/DDBJ whole genome shotgun (WGS) entry which is preliminary data.</text>
</comment>
<dbReference type="PROSITE" id="PS50181">
    <property type="entry name" value="FBOX"/>
    <property type="match status" value="1"/>
</dbReference>
<feature type="repeat" description="ARM" evidence="2">
    <location>
        <begin position="559"/>
        <end position="590"/>
    </location>
</feature>
<dbReference type="InterPro" id="IPR011989">
    <property type="entry name" value="ARM-like"/>
</dbReference>
<dbReference type="PANTHER" id="PTHR46976:SF2">
    <property type="entry name" value="F-BOX DOMAIN-CONTAINING PROTEIN"/>
    <property type="match status" value="1"/>
</dbReference>
<dbReference type="InterPro" id="IPR001810">
    <property type="entry name" value="F-box_dom"/>
</dbReference>
<protein>
    <recommendedName>
        <fullName evidence="3">F-box domain-containing protein</fullName>
    </recommendedName>
</protein>
<proteinExistence type="predicted"/>
<feature type="repeat" description="ARM" evidence="2">
    <location>
        <begin position="472"/>
        <end position="514"/>
    </location>
</feature>
<evidence type="ECO:0000313" key="5">
    <source>
        <dbReference type="Proteomes" id="UP000796880"/>
    </source>
</evidence>
<dbReference type="SMART" id="SM00367">
    <property type="entry name" value="LRR_CC"/>
    <property type="match status" value="4"/>
</dbReference>
<feature type="domain" description="F-box" evidence="3">
    <location>
        <begin position="39"/>
        <end position="85"/>
    </location>
</feature>
<dbReference type="SUPFAM" id="SSF81383">
    <property type="entry name" value="F-box domain"/>
    <property type="match status" value="1"/>
</dbReference>
<reference evidence="4" key="1">
    <citation type="submission" date="2020-03" db="EMBL/GenBank/DDBJ databases">
        <title>A high-quality chromosome-level genome assembly of a woody plant with both climbing and erect habits, Rhamnella rubrinervis.</title>
        <authorList>
            <person name="Lu Z."/>
            <person name="Yang Y."/>
            <person name="Zhu X."/>
            <person name="Sun Y."/>
        </authorList>
    </citation>
    <scope>NUCLEOTIDE SEQUENCE</scope>
    <source>
        <strain evidence="4">BYM</strain>
        <tissue evidence="4">Leaf</tissue>
    </source>
</reference>
<feature type="repeat" description="ARM" evidence="2">
    <location>
        <begin position="431"/>
        <end position="473"/>
    </location>
</feature>
<evidence type="ECO:0000256" key="1">
    <source>
        <dbReference type="ARBA" id="ARBA00022737"/>
    </source>
</evidence>
<evidence type="ECO:0000259" key="3">
    <source>
        <dbReference type="PROSITE" id="PS50181"/>
    </source>
</evidence>
<organism evidence="4 5">
    <name type="scientific">Rhamnella rubrinervis</name>
    <dbReference type="NCBI Taxonomy" id="2594499"/>
    <lineage>
        <taxon>Eukaryota</taxon>
        <taxon>Viridiplantae</taxon>
        <taxon>Streptophyta</taxon>
        <taxon>Embryophyta</taxon>
        <taxon>Tracheophyta</taxon>
        <taxon>Spermatophyta</taxon>
        <taxon>Magnoliopsida</taxon>
        <taxon>eudicotyledons</taxon>
        <taxon>Gunneridae</taxon>
        <taxon>Pentapetalae</taxon>
        <taxon>rosids</taxon>
        <taxon>fabids</taxon>
        <taxon>Rosales</taxon>
        <taxon>Rhamnaceae</taxon>
        <taxon>rhamnoid group</taxon>
        <taxon>Rhamneae</taxon>
        <taxon>Rhamnella</taxon>
    </lineage>
</organism>
<gene>
    <name evidence="4" type="ORF">FNV43_RR24292</name>
</gene>
<feature type="repeat" description="ARM" evidence="2">
    <location>
        <begin position="605"/>
        <end position="647"/>
    </location>
</feature>
<dbReference type="InterPro" id="IPR032675">
    <property type="entry name" value="LRR_dom_sf"/>
</dbReference>
<sequence>MTRRVRRKGLRTKDNNNDILQSNSEISARECYNSEFNCKVDWTTLPDDTVLKLFYYLNYRDRATLSSTCRAFRRLGHSACLWECLDLRFHKLNALAAAMLSSRCTSLRRFRFRGVESANAIINLQARDLREISGDFCRNMSDATLSMIAARHDLLENLQLGLDGCERITSDAIKAIAFCCKKLRRLQLSGVREVSGDAINALAQECLQLVDVEFVDCEKVDAVALGNLVSVQYLSVAGARDLKWDSASQVWSKLPNLLGLDVSRTEINPDAGARLFSLSQNLKVMLALNCPVFESEIGNSSTYNQKGRLLFSLFSDIFEGLTLLSSDKIDNKRELFSYLEKLKHKDKSLDDIICWIERVLSHSLLRIAQNNPSAFDDFWLRQGSALLLCLMQSLQEIVQERAATTVASFIVDDDEIATVNCRRAEAVLQDGGILLLLNLARSSREGLQSEAGKAIANLSVNPRIAKAVAESGGINVLVRLTRSMNKFVAEEAAGGLWNLSVGEEHKGAIAEAGGIKALVDLIFRWPSGGDGSLCQERAAGALANLAGNYKCSLVVAEAGGIRALLMLAYSSKAEGVQEQAARALANLASHGDSNTDNFSVGQVAGALAALVQLTSSQHEGVRQEAAGALWSLSFDEKNREAIAAAGGVEALVALVRSCSNFSQGLQERAAGALWGLSVSEANSIAIGREGGIAPLIALAHSDIEDVHETATGALWNLSFNPGNAFHIVEDGGVPVLVHLCSSSTSKMARFMAALAMAYIFDGRMNELVGSSSECNSWSLNLDGIRKLALKQIQAFLLSFSDPHAFASVITSSAQTALAHVAEASHIQEARHLRCSGGEIGRYVNMLRSSSSILKSCAAFALFQFTMAGGRHAMHHTSLLQNAGAARVLRATAAAAGAPIEAKVYAKLVLGNLEHCQSDLLR</sequence>
<dbReference type="OrthoDB" id="7537227at2759"/>
<dbReference type="Proteomes" id="UP000796880">
    <property type="component" value="Unassembled WGS sequence"/>
</dbReference>
<dbReference type="InterPro" id="IPR006553">
    <property type="entry name" value="Leu-rich_rpt_Cys-con_subtyp"/>
</dbReference>
<accession>A0A8K0DLG9</accession>
<feature type="repeat" description="ARM" evidence="2">
    <location>
        <begin position="646"/>
        <end position="691"/>
    </location>
</feature>
<keyword evidence="5" id="KW-1185">Reference proteome</keyword>
<dbReference type="Gene3D" id="3.80.10.10">
    <property type="entry name" value="Ribonuclease Inhibitor"/>
    <property type="match status" value="1"/>
</dbReference>
<keyword evidence="1" id="KW-0677">Repeat</keyword>
<dbReference type="Gene3D" id="1.25.10.10">
    <property type="entry name" value="Leucine-rich Repeat Variant"/>
    <property type="match status" value="5"/>
</dbReference>
<dbReference type="InterPro" id="IPR000225">
    <property type="entry name" value="Armadillo"/>
</dbReference>
<dbReference type="Pfam" id="PF12937">
    <property type="entry name" value="F-box-like"/>
    <property type="match status" value="1"/>
</dbReference>
<dbReference type="AlphaFoldDB" id="A0A8K0DLG9"/>
<dbReference type="SUPFAM" id="SSF48371">
    <property type="entry name" value="ARM repeat"/>
    <property type="match status" value="1"/>
</dbReference>
<name>A0A8K0DLG9_9ROSA</name>
<evidence type="ECO:0000313" key="4">
    <source>
        <dbReference type="EMBL" id="KAF3433190.1"/>
    </source>
</evidence>
<dbReference type="SMART" id="SM00185">
    <property type="entry name" value="ARM"/>
    <property type="match status" value="8"/>
</dbReference>
<dbReference type="EMBL" id="VOIH02000011">
    <property type="protein sequence ID" value="KAF3433190.1"/>
    <property type="molecule type" value="Genomic_DNA"/>
</dbReference>
<evidence type="ECO:0000256" key="2">
    <source>
        <dbReference type="PROSITE-ProRule" id="PRU00259"/>
    </source>
</evidence>